<comment type="caution">
    <text evidence="1">The sequence shown here is derived from an EMBL/GenBank/DDBJ whole genome shotgun (WGS) entry which is preliminary data.</text>
</comment>
<sequence length="159" mass="17789">MSWDMVIVVDPDQDDAEYSFAAASMGRTCRAMTEAGMLVTVDPPVFRKAAEFGFTMDDLVRYYQAGPDSPDIPDAFYEMRRANQAARDRAVEQPTGIPAYKFASNDRWLVSPAEITAALAVYDGLAQAEQDELFGSLGDWDGWIAFLRRAVDRRGFRVE</sequence>
<accession>A0A7W7QY55</accession>
<proteinExistence type="predicted"/>
<evidence type="ECO:0000313" key="1">
    <source>
        <dbReference type="EMBL" id="MBB4921952.1"/>
    </source>
</evidence>
<gene>
    <name evidence="1" type="ORF">FHR34_000945</name>
</gene>
<organism evidence="1 2">
    <name type="scientific">Kitasatospora kifunensis</name>
    <name type="common">Streptomyces kifunensis</name>
    <dbReference type="NCBI Taxonomy" id="58351"/>
    <lineage>
        <taxon>Bacteria</taxon>
        <taxon>Bacillati</taxon>
        <taxon>Actinomycetota</taxon>
        <taxon>Actinomycetes</taxon>
        <taxon>Kitasatosporales</taxon>
        <taxon>Streptomycetaceae</taxon>
        <taxon>Kitasatospora</taxon>
    </lineage>
</organism>
<dbReference type="Proteomes" id="UP000540506">
    <property type="component" value="Unassembled WGS sequence"/>
</dbReference>
<dbReference type="RefSeq" id="WP_184934206.1">
    <property type="nucleotide sequence ID" value="NZ_JACHJV010000001.1"/>
</dbReference>
<dbReference type="AlphaFoldDB" id="A0A7W7QY55"/>
<reference evidence="1 2" key="1">
    <citation type="submission" date="2020-08" db="EMBL/GenBank/DDBJ databases">
        <title>Sequencing the genomes of 1000 actinobacteria strains.</title>
        <authorList>
            <person name="Klenk H.-P."/>
        </authorList>
    </citation>
    <scope>NUCLEOTIDE SEQUENCE [LARGE SCALE GENOMIC DNA]</scope>
    <source>
        <strain evidence="1 2">DSM 41654</strain>
    </source>
</reference>
<evidence type="ECO:0000313" key="2">
    <source>
        <dbReference type="Proteomes" id="UP000540506"/>
    </source>
</evidence>
<protein>
    <submittedName>
        <fullName evidence="1">Uncharacterized protein</fullName>
    </submittedName>
</protein>
<dbReference type="EMBL" id="JACHJV010000001">
    <property type="protein sequence ID" value="MBB4921952.1"/>
    <property type="molecule type" value="Genomic_DNA"/>
</dbReference>
<keyword evidence="2" id="KW-1185">Reference proteome</keyword>
<name>A0A7W7QY55_KITKI</name>